<dbReference type="InterPro" id="IPR014026">
    <property type="entry name" value="UDP-Glc/GDP-Man_DH_dimer"/>
</dbReference>
<evidence type="ECO:0000256" key="3">
    <source>
        <dbReference type="ARBA" id="ARBA00023027"/>
    </source>
</evidence>
<dbReference type="InterPro" id="IPR028359">
    <property type="entry name" value="UDP_ManNAc/GlcNAc_DH"/>
</dbReference>
<dbReference type="Pfam" id="PF03721">
    <property type="entry name" value="UDPG_MGDP_dh_N"/>
    <property type="match status" value="1"/>
</dbReference>
<dbReference type="Proteomes" id="UP000616547">
    <property type="component" value="Unassembled WGS sequence"/>
</dbReference>
<evidence type="ECO:0000256" key="2">
    <source>
        <dbReference type="ARBA" id="ARBA00023002"/>
    </source>
</evidence>
<protein>
    <submittedName>
        <fullName evidence="6">UDP-N-acetyl-D-galactosamine dehydrogenase</fullName>
    </submittedName>
</protein>
<keyword evidence="7" id="KW-1185">Reference proteome</keyword>
<dbReference type="InterPro" id="IPR001732">
    <property type="entry name" value="UDP-Glc/GDP-Man_DH_N"/>
</dbReference>
<dbReference type="PIRSF" id="PIRSF000124">
    <property type="entry name" value="UDPglc_GDPman_dh"/>
    <property type="match status" value="1"/>
</dbReference>
<dbReference type="Pfam" id="PF00984">
    <property type="entry name" value="UDPG_MGDP_dh"/>
    <property type="match status" value="1"/>
</dbReference>
<dbReference type="NCBIfam" id="TIGR03026">
    <property type="entry name" value="NDP-sugDHase"/>
    <property type="match status" value="1"/>
</dbReference>
<dbReference type="InterPro" id="IPR036220">
    <property type="entry name" value="UDP-Glc/GDP-Man_DH_C_sf"/>
</dbReference>
<keyword evidence="2" id="KW-0560">Oxidoreductase</keyword>
<dbReference type="PANTHER" id="PTHR43491:SF2">
    <property type="entry name" value="UDP-N-ACETYL-D-MANNOSAMINE DEHYDROGENASE"/>
    <property type="match status" value="1"/>
</dbReference>
<evidence type="ECO:0000313" key="7">
    <source>
        <dbReference type="Proteomes" id="UP000616547"/>
    </source>
</evidence>
<dbReference type="InterPro" id="IPR008927">
    <property type="entry name" value="6-PGluconate_DH-like_C_sf"/>
</dbReference>
<keyword evidence="3" id="KW-0520">NAD</keyword>
<evidence type="ECO:0000256" key="4">
    <source>
        <dbReference type="PIRNR" id="PIRNR000124"/>
    </source>
</evidence>
<dbReference type="Pfam" id="PF03720">
    <property type="entry name" value="UDPG_MGDP_dh_C"/>
    <property type="match status" value="1"/>
</dbReference>
<dbReference type="SUPFAM" id="SSF52413">
    <property type="entry name" value="UDP-glucose/GDP-mannose dehydrogenase C-terminal domain"/>
    <property type="match status" value="1"/>
</dbReference>
<dbReference type="SUPFAM" id="SSF51735">
    <property type="entry name" value="NAD(P)-binding Rossmann-fold domains"/>
    <property type="match status" value="1"/>
</dbReference>
<dbReference type="InterPro" id="IPR036291">
    <property type="entry name" value="NAD(P)-bd_dom_sf"/>
</dbReference>
<feature type="domain" description="UDP-glucose/GDP-mannose dehydrogenase C-terminal" evidence="5">
    <location>
        <begin position="326"/>
        <end position="428"/>
    </location>
</feature>
<evidence type="ECO:0000259" key="5">
    <source>
        <dbReference type="SMART" id="SM00984"/>
    </source>
</evidence>
<reference evidence="7" key="1">
    <citation type="submission" date="2021-01" db="EMBL/GenBank/DDBJ databases">
        <title>Draft genome sequence of Nasalis larvatus strain YZ03.</title>
        <authorList>
            <person name="Suzuki-Hashido N."/>
            <person name="Tsuchida S."/>
            <person name="Hayakawa T."/>
        </authorList>
    </citation>
    <scope>NUCLEOTIDE SEQUENCE [LARGE SCALE GENOMIC DNA]</scope>
    <source>
        <strain evidence="7">YZ03</strain>
    </source>
</reference>
<dbReference type="SMART" id="SM00984">
    <property type="entry name" value="UDPG_MGDP_dh_C"/>
    <property type="match status" value="1"/>
</dbReference>
<comment type="caution">
    <text evidence="6">The sequence shown here is derived from an EMBL/GenBank/DDBJ whole genome shotgun (WGS) entry which is preliminary data.</text>
</comment>
<evidence type="ECO:0000313" key="6">
    <source>
        <dbReference type="EMBL" id="GHW01548.1"/>
    </source>
</evidence>
<organism evidence="6 7">
    <name type="scientific">Lactobacillus nasalidis</name>
    <dbReference type="NCBI Taxonomy" id="2797258"/>
    <lineage>
        <taxon>Bacteria</taxon>
        <taxon>Bacillati</taxon>
        <taxon>Bacillota</taxon>
        <taxon>Bacilli</taxon>
        <taxon>Lactobacillales</taxon>
        <taxon>Lactobacillaceae</taxon>
        <taxon>Lactobacillus</taxon>
    </lineage>
</organism>
<name>A0ABQ3W4U0_9LACO</name>
<dbReference type="PIRSF" id="PIRSF500136">
    <property type="entry name" value="UDP_ManNAc_DH"/>
    <property type="match status" value="1"/>
</dbReference>
<dbReference type="Gene3D" id="3.40.50.720">
    <property type="entry name" value="NAD(P)-binding Rossmann-like Domain"/>
    <property type="match status" value="2"/>
</dbReference>
<evidence type="ECO:0000256" key="1">
    <source>
        <dbReference type="ARBA" id="ARBA00006601"/>
    </source>
</evidence>
<dbReference type="InterPro" id="IPR014027">
    <property type="entry name" value="UDP-Glc/GDP-Man_DH_C"/>
</dbReference>
<comment type="similarity">
    <text evidence="1 4">Belongs to the UDP-glucose/GDP-mannose dehydrogenase family.</text>
</comment>
<dbReference type="EMBL" id="BOCI01000320">
    <property type="protein sequence ID" value="GHW01548.1"/>
    <property type="molecule type" value="Genomic_DNA"/>
</dbReference>
<dbReference type="SUPFAM" id="SSF48179">
    <property type="entry name" value="6-phosphogluconate dehydrogenase C-terminal domain-like"/>
    <property type="match status" value="1"/>
</dbReference>
<dbReference type="InterPro" id="IPR017476">
    <property type="entry name" value="UDP-Glc/GDP-Man"/>
</dbReference>
<dbReference type="PANTHER" id="PTHR43491">
    <property type="entry name" value="UDP-N-ACETYL-D-MANNOSAMINE DEHYDROGENASE"/>
    <property type="match status" value="1"/>
</dbReference>
<proteinExistence type="inferred from homology"/>
<sequence>MSKREEKMKISDKLTSGQGRLCVVGLGYVGLPLAVEFAKKVPVTGFDINEKKLAAYRQGLDPTNEIGDVHDSGVDFTSDESKIREADFVIIAVPTPVYDDNQPDLRPLEGASRLVGRNLKPGAVVVYESTVFPGMTEDFCGPLLEEASGLKVGRDFKIAYSPERINPGDRRHRLTNIKKIVSGMDAETCQTVKEVYDLIIKETYPVSSIKAAEAVKVTENSQRDVNIAFMNECAAIFDKFGLDTQEIVNAMNTKWNALGFNPGLVGGHCIGVDPYYLIQQAERFNADASLLRRSREINNQVAGFLRDKTIKYLSLAGRPIKGARVGVLGITFKENVSDARNSKVADLVKGLTEYGAEVLVADPRADKADIKQKYGISLLPLSEMKNLDGLVVAVAHDEFKKLDLNSFYKPALAASERVLIDVKGLYPAELEKKLGFSYWRL</sequence>
<gene>
    <name evidence="6" type="primary">wbtE</name>
    <name evidence="6" type="ORF">lacNasYZ03_12350</name>
</gene>
<accession>A0ABQ3W4U0</accession>